<sequence>MDPAIETYRLLDIMPASGRMLTKIQSQPQQPTVISSPFPKPWDKPRLILVNFDLWARLSQSQRDLLMLRTVCWQLNIQWFKIDIYQGLVAAGVLGTLLEMVQVDAVGIVIAGSLTGLAVSQIWRNQRSSQSELLADEAALQVAQRRGYSEAEAAQYLLESIQIVAKIEGRPSLSFTELIRCQNLRAIAGLSAFSVPEGEIRE</sequence>
<evidence type="ECO:0000313" key="1">
    <source>
        <dbReference type="EMBL" id="XCM35233.1"/>
    </source>
</evidence>
<accession>A0AAU8J9H5</accession>
<gene>
    <name evidence="1" type="ORF">ABWT76_003894</name>
</gene>
<dbReference type="InterPro" id="IPR021751">
    <property type="entry name" value="DUF3318"/>
</dbReference>
<dbReference type="AlphaFoldDB" id="A0AAU8J9H5"/>
<dbReference type="EMBL" id="CP159837">
    <property type="protein sequence ID" value="XCM35233.1"/>
    <property type="molecule type" value="Genomic_DNA"/>
</dbReference>
<proteinExistence type="predicted"/>
<organism evidence="1">
    <name type="scientific">Planktothricoides raciborskii GIHE-MW2</name>
    <dbReference type="NCBI Taxonomy" id="2792601"/>
    <lineage>
        <taxon>Bacteria</taxon>
        <taxon>Bacillati</taxon>
        <taxon>Cyanobacteriota</taxon>
        <taxon>Cyanophyceae</taxon>
        <taxon>Oscillatoriophycideae</taxon>
        <taxon>Oscillatoriales</taxon>
        <taxon>Oscillatoriaceae</taxon>
        <taxon>Planktothricoides</taxon>
    </lineage>
</organism>
<protein>
    <submittedName>
        <fullName evidence="1">DUF3318 domain-containing protein</fullName>
    </submittedName>
</protein>
<dbReference type="Pfam" id="PF11780">
    <property type="entry name" value="DUF3318"/>
    <property type="match status" value="1"/>
</dbReference>
<dbReference type="RefSeq" id="WP_054467222.1">
    <property type="nucleotide sequence ID" value="NZ_CP159837.1"/>
</dbReference>
<name>A0AAU8J9H5_9CYAN</name>
<reference evidence="1" key="1">
    <citation type="submission" date="2024-07" db="EMBL/GenBank/DDBJ databases">
        <authorList>
            <person name="Kim Y.J."/>
            <person name="Jeong J.Y."/>
        </authorList>
    </citation>
    <scope>NUCLEOTIDE SEQUENCE</scope>
    <source>
        <strain evidence="1">GIHE-MW2</strain>
    </source>
</reference>